<feature type="region of interest" description="Disordered" evidence="1">
    <location>
        <begin position="180"/>
        <end position="208"/>
    </location>
</feature>
<dbReference type="InterPro" id="IPR050509">
    <property type="entry name" value="CoA-transferase_III"/>
</dbReference>
<dbReference type="KEGG" id="jte:ASJ30_13430"/>
<dbReference type="InterPro" id="IPR003673">
    <property type="entry name" value="CoA-Trfase_fam_III"/>
</dbReference>
<dbReference type="AlphaFoldDB" id="A0A1L3MJ11"/>
<organism evidence="2 3">
    <name type="scientific">Janibacter indicus</name>
    <dbReference type="NCBI Taxonomy" id="857417"/>
    <lineage>
        <taxon>Bacteria</taxon>
        <taxon>Bacillati</taxon>
        <taxon>Actinomycetota</taxon>
        <taxon>Actinomycetes</taxon>
        <taxon>Micrococcales</taxon>
        <taxon>Intrasporangiaceae</taxon>
        <taxon>Janibacter</taxon>
    </lineage>
</organism>
<dbReference type="PANTHER" id="PTHR48228">
    <property type="entry name" value="SUCCINYL-COA--D-CITRAMALATE COA-TRANSFERASE"/>
    <property type="match status" value="1"/>
</dbReference>
<protein>
    <recommendedName>
        <fullName evidence="4">CoA-transferase family III</fullName>
    </recommendedName>
</protein>
<dbReference type="PANTHER" id="PTHR48228:SF5">
    <property type="entry name" value="ALPHA-METHYLACYL-COA RACEMASE"/>
    <property type="match status" value="1"/>
</dbReference>
<gene>
    <name evidence="2" type="ORF">ASJ30_13430</name>
</gene>
<reference evidence="2 3" key="1">
    <citation type="submission" date="2015-11" db="EMBL/GenBank/DDBJ databases">
        <authorList>
            <person name="Zhang Y."/>
            <person name="Guo Z."/>
        </authorList>
    </citation>
    <scope>NUCLEOTIDE SEQUENCE [LARGE SCALE GENOMIC DNA]</scope>
    <source>
        <strain evidence="2 3">YFY001</strain>
    </source>
</reference>
<feature type="compositionally biased region" description="Polar residues" evidence="1">
    <location>
        <begin position="188"/>
        <end position="200"/>
    </location>
</feature>
<proteinExistence type="predicted"/>
<keyword evidence="3" id="KW-1185">Reference proteome</keyword>
<name>A0A1L3MJ11_9MICO</name>
<dbReference type="EMBL" id="CP013290">
    <property type="protein sequence ID" value="APH02407.1"/>
    <property type="molecule type" value="Genomic_DNA"/>
</dbReference>
<evidence type="ECO:0000256" key="1">
    <source>
        <dbReference type="SAM" id="MobiDB-lite"/>
    </source>
</evidence>
<sequence length="402" mass="42601">MTTIVDVLGNTTAARHARAMQPAIAPLLGSAAETCSRLDLRGAPLPQKDWADSGGMALTGYREGPALGVRGHPASAVRASMAWLESLCGSHSLPGVELLGERAAMAGLFRNAPVSCGGAMRLLPCAHDHVAVSLARPADHALVPAIVEGDTGEDSWTALRRWTLERTAAEVADRCQLLGVPAAPAGPTGQQTARPWLSTQRGGPRRRLRERPRIVDLTSLWAGPLCARLLRLTGAEVTKIESQHRPDGARHGTPDFFTRMNDGSRYVSLDFTTREGRDQLHQLVADADVVLEASRPRALRHLGIDADELAATGTIWLSITARGRGSDWVGFGDDIAAGAGLLADSDEVLPAGDALADPLAGVHGAVAVTAALRTDRGWLLDLSMHETARLCARPANLPADHR</sequence>
<dbReference type="SUPFAM" id="SSF89796">
    <property type="entry name" value="CoA-transferase family III (CaiB/BaiF)"/>
    <property type="match status" value="1"/>
</dbReference>
<dbReference type="Pfam" id="PF02515">
    <property type="entry name" value="CoA_transf_3"/>
    <property type="match status" value="1"/>
</dbReference>
<accession>A0A1L3MJ11</accession>
<dbReference type="Gene3D" id="3.40.50.10540">
    <property type="entry name" value="Crotonobetainyl-coa:carnitine coa-transferase, domain 1"/>
    <property type="match status" value="1"/>
</dbReference>
<dbReference type="Proteomes" id="UP000182938">
    <property type="component" value="Chromosome"/>
</dbReference>
<evidence type="ECO:0000313" key="3">
    <source>
        <dbReference type="Proteomes" id="UP000182938"/>
    </source>
</evidence>
<dbReference type="RefSeq" id="WP_072625552.1">
    <property type="nucleotide sequence ID" value="NZ_CP013290.1"/>
</dbReference>
<evidence type="ECO:0008006" key="4">
    <source>
        <dbReference type="Google" id="ProtNLM"/>
    </source>
</evidence>
<dbReference type="InterPro" id="IPR023606">
    <property type="entry name" value="CoA-Trfase_III_dom_1_sf"/>
</dbReference>
<dbReference type="GO" id="GO:0003824">
    <property type="term" value="F:catalytic activity"/>
    <property type="evidence" value="ECO:0007669"/>
    <property type="project" value="InterPro"/>
</dbReference>
<evidence type="ECO:0000313" key="2">
    <source>
        <dbReference type="EMBL" id="APH02407.1"/>
    </source>
</evidence>